<protein>
    <submittedName>
        <fullName evidence="2">Uncharacterized protein</fullName>
    </submittedName>
</protein>
<evidence type="ECO:0000313" key="2">
    <source>
        <dbReference type="EMBL" id="BFO77099.1"/>
    </source>
</evidence>
<dbReference type="AlphaFoldDB" id="A0AB33J5Z8"/>
<proteinExistence type="predicted"/>
<reference evidence="2" key="1">
    <citation type="submission" date="2024-07" db="EMBL/GenBank/DDBJ databases">
        <title>Complete genome sequence of Prevotella sp. YM-2024 GTC17259.</title>
        <authorList>
            <person name="Hayashi M."/>
            <person name="Muto Y."/>
            <person name="Tanaka K."/>
            <person name="Niwa H."/>
        </authorList>
    </citation>
    <scope>NUCLEOTIDE SEQUENCE</scope>
    <source>
        <strain evidence="2">GTC17259</strain>
    </source>
</reference>
<dbReference type="EMBL" id="AP035787">
    <property type="protein sequence ID" value="BFO77099.1"/>
    <property type="molecule type" value="Genomic_DNA"/>
</dbReference>
<keyword evidence="1" id="KW-0472">Membrane</keyword>
<keyword evidence="1" id="KW-0812">Transmembrane</keyword>
<gene>
    <name evidence="2" type="ORF">GTC17259_21490</name>
</gene>
<sequence length="96" mass="10938">MGVLCCCYPHVFFAIYQLYAKLSTRLDFISSAASLVVDFIAAGCIRVAVLERQKLIEEAHAQQQEIHSKEGDEAETLPINQIKTARRVSNYKRHRK</sequence>
<feature type="transmembrane region" description="Helical" evidence="1">
    <location>
        <begin position="28"/>
        <end position="49"/>
    </location>
</feature>
<name>A0AB33J5Z8_9BACT</name>
<evidence type="ECO:0000256" key="1">
    <source>
        <dbReference type="SAM" id="Phobius"/>
    </source>
</evidence>
<accession>A0AB33J5Z8</accession>
<keyword evidence="1" id="KW-1133">Transmembrane helix</keyword>
<organism evidence="2">
    <name type="scientific">Prevotella sp. GTC17259</name>
    <dbReference type="NCBI Taxonomy" id="3236795"/>
    <lineage>
        <taxon>Bacteria</taxon>
        <taxon>Pseudomonadati</taxon>
        <taxon>Bacteroidota</taxon>
        <taxon>Bacteroidia</taxon>
        <taxon>Bacteroidales</taxon>
        <taxon>Prevotellaceae</taxon>
        <taxon>Prevotella</taxon>
    </lineage>
</organism>